<dbReference type="Proteomes" id="UP000837932">
    <property type="component" value="Unassembled WGS sequence"/>
</dbReference>
<feature type="transmembrane region" description="Helical" evidence="6">
    <location>
        <begin position="131"/>
        <end position="157"/>
    </location>
</feature>
<dbReference type="CDD" id="cd17328">
    <property type="entry name" value="MFS_spinster_like"/>
    <property type="match status" value="1"/>
</dbReference>
<evidence type="ECO:0000256" key="2">
    <source>
        <dbReference type="ARBA" id="ARBA00022448"/>
    </source>
</evidence>
<feature type="transmembrane region" description="Helical" evidence="6">
    <location>
        <begin position="329"/>
        <end position="351"/>
    </location>
</feature>
<dbReference type="PANTHER" id="PTHR23505:SF79">
    <property type="entry name" value="PROTEIN SPINSTER"/>
    <property type="match status" value="1"/>
</dbReference>
<protein>
    <submittedName>
        <fullName evidence="8">Hexuronate transporter</fullName>
    </submittedName>
</protein>
<feature type="transmembrane region" description="Helical" evidence="6">
    <location>
        <begin position="363"/>
        <end position="387"/>
    </location>
</feature>
<gene>
    <name evidence="8" type="primary">exuT_3</name>
    <name evidence="8" type="ORF">EMA8858_00491</name>
</gene>
<dbReference type="PANTHER" id="PTHR23505">
    <property type="entry name" value="SPINSTER"/>
    <property type="match status" value="1"/>
</dbReference>
<keyword evidence="2" id="KW-0813">Transport</keyword>
<evidence type="ECO:0000313" key="8">
    <source>
        <dbReference type="EMBL" id="CAH0994382.1"/>
    </source>
</evidence>
<proteinExistence type="predicted"/>
<keyword evidence="3 6" id="KW-0812">Transmembrane</keyword>
<feature type="transmembrane region" description="Helical" evidence="6">
    <location>
        <begin position="399"/>
        <end position="420"/>
    </location>
</feature>
<evidence type="ECO:0000256" key="1">
    <source>
        <dbReference type="ARBA" id="ARBA00004141"/>
    </source>
</evidence>
<evidence type="ECO:0000256" key="3">
    <source>
        <dbReference type="ARBA" id="ARBA00022692"/>
    </source>
</evidence>
<keyword evidence="9" id="KW-1185">Reference proteome</keyword>
<dbReference type="EMBL" id="CAKLPY010000001">
    <property type="protein sequence ID" value="CAH0994382.1"/>
    <property type="molecule type" value="Genomic_DNA"/>
</dbReference>
<evidence type="ECO:0000256" key="6">
    <source>
        <dbReference type="SAM" id="Phobius"/>
    </source>
</evidence>
<feature type="transmembrane region" description="Helical" evidence="6">
    <location>
        <begin position="269"/>
        <end position="291"/>
    </location>
</feature>
<dbReference type="InterPro" id="IPR036259">
    <property type="entry name" value="MFS_trans_sf"/>
</dbReference>
<dbReference type="RefSeq" id="WP_238804130.1">
    <property type="nucleotide sequence ID" value="NZ_CAKLPY010000001.1"/>
</dbReference>
<feature type="transmembrane region" description="Helical" evidence="6">
    <location>
        <begin position="231"/>
        <end position="249"/>
    </location>
</feature>
<dbReference type="SUPFAM" id="SSF103473">
    <property type="entry name" value="MFS general substrate transporter"/>
    <property type="match status" value="1"/>
</dbReference>
<keyword evidence="5 6" id="KW-0472">Membrane</keyword>
<evidence type="ECO:0000259" key="7">
    <source>
        <dbReference type="PROSITE" id="PS50850"/>
    </source>
</evidence>
<feature type="transmembrane region" description="Helical" evidence="6">
    <location>
        <begin position="303"/>
        <end position="323"/>
    </location>
</feature>
<keyword evidence="4 6" id="KW-1133">Transmembrane helix</keyword>
<evidence type="ECO:0000313" key="9">
    <source>
        <dbReference type="Proteomes" id="UP000837932"/>
    </source>
</evidence>
<dbReference type="Gene3D" id="1.20.1250.20">
    <property type="entry name" value="MFS general substrate transporter like domains"/>
    <property type="match status" value="2"/>
</dbReference>
<comment type="caution">
    <text evidence="8">The sequence shown here is derived from an EMBL/GenBank/DDBJ whole genome shotgun (WGS) entry which is preliminary data.</text>
</comment>
<feature type="transmembrane region" description="Helical" evidence="6">
    <location>
        <begin position="177"/>
        <end position="198"/>
    </location>
</feature>
<feature type="transmembrane region" description="Helical" evidence="6">
    <location>
        <begin position="6"/>
        <end position="24"/>
    </location>
</feature>
<sequence>MNLKTSWYAVFILTLANISSFIDRQILSLLVKPIKRDLHLSDTEMSLLMGLSFAIFYTLFGMFIGRLADRKSRRNIIMVGITVWSAMTSLCAGAVSYFQFFMARMGVGVGESTLSPSAYSMIADMFPKNRLATAMSVFSMGVFLGSGLATLIGSGIVASLPTEGMVTVPILGEIFPWQLIFLYVGLPGLVIALLLFTIKEPTRKNMLQVDGNSVKLSLSESLKIIFKYKKAYLLICFTIAFQALINYGCNAWVPTFVARTYGWEVPRAGAFYGAVVVISSVLGVMFGGWYADKLTKEGKTDGRLRVGVLSGFLALISCFIPLLPKAELVLIAISVPVFALSAPFGAATAALQEIMPNQVRALASSILLFIINLIGIGLGPTSVALFTDFVFKDENMIRYSLVLLYIIGGGLAFLLSYLSLKPYRNAIEDMKQNTISL</sequence>
<dbReference type="Pfam" id="PF07690">
    <property type="entry name" value="MFS_1"/>
    <property type="match status" value="1"/>
</dbReference>
<dbReference type="InterPro" id="IPR011701">
    <property type="entry name" value="MFS"/>
</dbReference>
<dbReference type="InterPro" id="IPR020846">
    <property type="entry name" value="MFS_dom"/>
</dbReference>
<reference evidence="8" key="1">
    <citation type="submission" date="2021-12" db="EMBL/GenBank/DDBJ databases">
        <authorList>
            <person name="Rodrigo-Torres L."/>
            <person name="Arahal R. D."/>
            <person name="Lucena T."/>
        </authorList>
    </citation>
    <scope>NUCLEOTIDE SEQUENCE</scope>
    <source>
        <strain evidence="8">CECT 8858</strain>
    </source>
</reference>
<evidence type="ECO:0000256" key="5">
    <source>
        <dbReference type="ARBA" id="ARBA00023136"/>
    </source>
</evidence>
<dbReference type="PROSITE" id="PS50850">
    <property type="entry name" value="MFS"/>
    <property type="match status" value="1"/>
</dbReference>
<feature type="transmembrane region" description="Helical" evidence="6">
    <location>
        <begin position="45"/>
        <end position="64"/>
    </location>
</feature>
<name>A0ABN8ENF5_9BACT</name>
<comment type="subcellular location">
    <subcellularLocation>
        <location evidence="1">Membrane</location>
        <topology evidence="1">Multi-pass membrane protein</topology>
    </subcellularLocation>
</comment>
<dbReference type="InterPro" id="IPR044770">
    <property type="entry name" value="MFS_spinster-like"/>
</dbReference>
<feature type="domain" description="Major facilitator superfamily (MFS) profile" evidence="7">
    <location>
        <begin position="9"/>
        <end position="424"/>
    </location>
</feature>
<accession>A0ABN8ENF5</accession>
<organism evidence="8 9">
    <name type="scientific">Emticicia aquatica</name>
    <dbReference type="NCBI Taxonomy" id="1681835"/>
    <lineage>
        <taxon>Bacteria</taxon>
        <taxon>Pseudomonadati</taxon>
        <taxon>Bacteroidota</taxon>
        <taxon>Cytophagia</taxon>
        <taxon>Cytophagales</taxon>
        <taxon>Leadbetterellaceae</taxon>
        <taxon>Emticicia</taxon>
    </lineage>
</organism>
<evidence type="ECO:0000256" key="4">
    <source>
        <dbReference type="ARBA" id="ARBA00022989"/>
    </source>
</evidence>